<feature type="compositionally biased region" description="Basic and acidic residues" evidence="1">
    <location>
        <begin position="221"/>
        <end position="230"/>
    </location>
</feature>
<name>A0A316VTB0_9BASI</name>
<feature type="compositionally biased region" description="Basic and acidic residues" evidence="1">
    <location>
        <begin position="28"/>
        <end position="39"/>
    </location>
</feature>
<sequence>MGRLRYLQRRSESSDNKQSTGTGCQEAHGGHAEARRAHGDGSIAGSAAGGSRRCTAGREDRVGLRDDGSSGRRTDGGGKLGRLRVDHRRHESRVGRVDALDLRKDAGILGRELGNVREAFENRGVDTAHCRDADGAEVSETAGQTGQVDAACQRSLASLELCLAMAKGEESGRQAGKRKCSSARASLNASASFCVSEGVRCPHLPPWLCRPYSLSSSSLQPDRRPLHKSTETPPPSSFSP</sequence>
<feature type="compositionally biased region" description="Low complexity" evidence="1">
    <location>
        <begin position="40"/>
        <end position="54"/>
    </location>
</feature>
<dbReference type="InParanoid" id="A0A316VTB0"/>
<accession>A0A316VTB0</accession>
<evidence type="ECO:0000313" key="2">
    <source>
        <dbReference type="EMBL" id="PWN38755.1"/>
    </source>
</evidence>
<proteinExistence type="predicted"/>
<evidence type="ECO:0000313" key="3">
    <source>
        <dbReference type="Proteomes" id="UP000245783"/>
    </source>
</evidence>
<reference evidence="2 3" key="1">
    <citation type="journal article" date="2018" name="Mol. Biol. Evol.">
        <title>Broad Genomic Sampling Reveals a Smut Pathogenic Ancestry of the Fungal Clade Ustilaginomycotina.</title>
        <authorList>
            <person name="Kijpornyongpan T."/>
            <person name="Mondo S.J."/>
            <person name="Barry K."/>
            <person name="Sandor L."/>
            <person name="Lee J."/>
            <person name="Lipzen A."/>
            <person name="Pangilinan J."/>
            <person name="LaButti K."/>
            <person name="Hainaut M."/>
            <person name="Henrissat B."/>
            <person name="Grigoriev I.V."/>
            <person name="Spatafora J.W."/>
            <person name="Aime M.C."/>
        </authorList>
    </citation>
    <scope>NUCLEOTIDE SEQUENCE [LARGE SCALE GENOMIC DNA]</scope>
    <source>
        <strain evidence="2 3">MCA 4658</strain>
    </source>
</reference>
<dbReference type="EMBL" id="KZ819543">
    <property type="protein sequence ID" value="PWN38755.1"/>
    <property type="molecule type" value="Genomic_DNA"/>
</dbReference>
<dbReference type="AlphaFoldDB" id="A0A316VTB0"/>
<organism evidence="2 3">
    <name type="scientific">Ceraceosorus guamensis</name>
    <dbReference type="NCBI Taxonomy" id="1522189"/>
    <lineage>
        <taxon>Eukaryota</taxon>
        <taxon>Fungi</taxon>
        <taxon>Dikarya</taxon>
        <taxon>Basidiomycota</taxon>
        <taxon>Ustilaginomycotina</taxon>
        <taxon>Exobasidiomycetes</taxon>
        <taxon>Ceraceosorales</taxon>
        <taxon>Ceraceosoraceae</taxon>
        <taxon>Ceraceosorus</taxon>
    </lineage>
</organism>
<gene>
    <name evidence="2" type="ORF">IE81DRAFT_327165</name>
</gene>
<feature type="compositionally biased region" description="Basic and acidic residues" evidence="1">
    <location>
        <begin position="56"/>
        <end position="76"/>
    </location>
</feature>
<dbReference type="RefSeq" id="XP_025365915.1">
    <property type="nucleotide sequence ID" value="XM_025515027.1"/>
</dbReference>
<feature type="region of interest" description="Disordered" evidence="1">
    <location>
        <begin position="1"/>
        <end position="82"/>
    </location>
</feature>
<protein>
    <submittedName>
        <fullName evidence="2">Uncharacterized protein</fullName>
    </submittedName>
</protein>
<keyword evidence="3" id="KW-1185">Reference proteome</keyword>
<dbReference type="GeneID" id="37036897"/>
<dbReference type="Proteomes" id="UP000245783">
    <property type="component" value="Unassembled WGS sequence"/>
</dbReference>
<evidence type="ECO:0000256" key="1">
    <source>
        <dbReference type="SAM" id="MobiDB-lite"/>
    </source>
</evidence>
<feature type="region of interest" description="Disordered" evidence="1">
    <location>
        <begin position="215"/>
        <end position="240"/>
    </location>
</feature>